<accession>A0A484ZWK8</accession>
<evidence type="ECO:0000313" key="1">
    <source>
        <dbReference type="EMBL" id="VFS52046.1"/>
    </source>
</evidence>
<organism evidence="1 2">
    <name type="scientific">Budvicia aquatica</name>
    <dbReference type="NCBI Taxonomy" id="82979"/>
    <lineage>
        <taxon>Bacteria</taxon>
        <taxon>Pseudomonadati</taxon>
        <taxon>Pseudomonadota</taxon>
        <taxon>Gammaproteobacteria</taxon>
        <taxon>Enterobacterales</taxon>
        <taxon>Budviciaceae</taxon>
        <taxon>Budvicia</taxon>
    </lineage>
</organism>
<dbReference type="EMBL" id="CAADJA010000002">
    <property type="protein sequence ID" value="VFS52046.1"/>
    <property type="molecule type" value="Genomic_DNA"/>
</dbReference>
<dbReference type="AlphaFoldDB" id="A0A484ZWK8"/>
<dbReference type="GO" id="GO:0016853">
    <property type="term" value="F:isomerase activity"/>
    <property type="evidence" value="ECO:0007669"/>
    <property type="project" value="UniProtKB-KW"/>
</dbReference>
<dbReference type="Proteomes" id="UP000373449">
    <property type="component" value="Unassembled WGS sequence"/>
</dbReference>
<protein>
    <submittedName>
        <fullName evidence="1">4-hydroxyphenylacetate degradation bifunctional isomerase/decarboxylase, C-terminal subunit</fullName>
    </submittedName>
</protein>
<proteinExistence type="predicted"/>
<gene>
    <name evidence="1" type="ORF">NCTC12282_05635</name>
</gene>
<name>A0A484ZWK8_9GAMM</name>
<evidence type="ECO:0000313" key="2">
    <source>
        <dbReference type="Proteomes" id="UP000373449"/>
    </source>
</evidence>
<reference evidence="1 2" key="1">
    <citation type="submission" date="2019-03" db="EMBL/GenBank/DDBJ databases">
        <authorList>
            <consortium name="Pathogen Informatics"/>
        </authorList>
    </citation>
    <scope>NUCLEOTIDE SEQUENCE [LARGE SCALE GENOMIC DNA]</scope>
    <source>
        <strain evidence="1 2">NCTC12282</strain>
    </source>
</reference>
<keyword evidence="1" id="KW-0413">Isomerase</keyword>
<sequence>MKHARIQYQGQPHQVTIDGQEQAVLSNGSVLAAGTFDWLPPAEGTVFALGLNYADHCGRA</sequence>